<dbReference type="Proteomes" id="UP000014629">
    <property type="component" value="Unassembled WGS sequence"/>
</dbReference>
<feature type="compositionally biased region" description="Low complexity" evidence="6">
    <location>
        <begin position="33"/>
        <end position="49"/>
    </location>
</feature>
<gene>
    <name evidence="7" type="ORF">STRAU_5823</name>
</gene>
<evidence type="ECO:0000256" key="3">
    <source>
        <dbReference type="ARBA" id="ARBA00022840"/>
    </source>
</evidence>
<evidence type="ECO:0000256" key="5">
    <source>
        <dbReference type="HAMAP-Rule" id="MF_01609"/>
    </source>
</evidence>
<dbReference type="Pfam" id="PF04107">
    <property type="entry name" value="GCS2"/>
    <property type="match status" value="1"/>
</dbReference>
<proteinExistence type="inferred from homology"/>
<protein>
    <recommendedName>
        <fullName evidence="5">Putative glutamate--cysteine ligase 2</fullName>
        <ecNumber evidence="5">6.3.2.2</ecNumber>
    </recommendedName>
    <alternativeName>
        <fullName evidence="5">Gamma-glutamylcysteine synthetase 2</fullName>
        <shortName evidence="5">GCS 2</shortName>
        <shortName evidence="5">Gamma-GCS 2</shortName>
    </alternativeName>
</protein>
<dbReference type="SUPFAM" id="SSF55931">
    <property type="entry name" value="Glutamine synthetase/guanido kinase"/>
    <property type="match status" value="1"/>
</dbReference>
<dbReference type="InterPro" id="IPR014746">
    <property type="entry name" value="Gln_synth/guanido_kin_cat_dom"/>
</dbReference>
<comment type="similarity">
    <text evidence="5">Belongs to the glutamate--cysteine ligase type 2 family. YbdK subfamily.</text>
</comment>
<dbReference type="PANTHER" id="PTHR36510:SF1">
    <property type="entry name" value="GLUTAMATE--CYSTEINE LIGASE 2-RELATED"/>
    <property type="match status" value="1"/>
</dbReference>
<dbReference type="EC" id="6.3.2.2" evidence="5"/>
<dbReference type="InterPro" id="IPR006336">
    <property type="entry name" value="GCS2"/>
</dbReference>
<dbReference type="GO" id="GO:0005524">
    <property type="term" value="F:ATP binding"/>
    <property type="evidence" value="ECO:0007669"/>
    <property type="project" value="UniProtKB-KW"/>
</dbReference>
<dbReference type="PATRIC" id="fig|1286094.4.peg.5748"/>
<comment type="caution">
    <text evidence="7">The sequence shown here is derived from an EMBL/GenBank/DDBJ whole genome shotgun (WGS) entry which is preliminary data.</text>
</comment>
<comment type="catalytic activity">
    <reaction evidence="4 5">
        <text>L-cysteine + L-glutamate + ATP = gamma-L-glutamyl-L-cysteine + ADP + phosphate + H(+)</text>
        <dbReference type="Rhea" id="RHEA:13285"/>
        <dbReference type="ChEBI" id="CHEBI:15378"/>
        <dbReference type="ChEBI" id="CHEBI:29985"/>
        <dbReference type="ChEBI" id="CHEBI:30616"/>
        <dbReference type="ChEBI" id="CHEBI:35235"/>
        <dbReference type="ChEBI" id="CHEBI:43474"/>
        <dbReference type="ChEBI" id="CHEBI:58173"/>
        <dbReference type="ChEBI" id="CHEBI:456216"/>
        <dbReference type="EC" id="6.3.2.2"/>
    </reaction>
</comment>
<dbReference type="EMBL" id="AOPZ01000337">
    <property type="protein sequence ID" value="EPH41171.1"/>
    <property type="molecule type" value="Genomic_DNA"/>
</dbReference>
<dbReference type="NCBIfam" id="TIGR02050">
    <property type="entry name" value="gshA_cyan_rel"/>
    <property type="match status" value="1"/>
</dbReference>
<sequence>MEEELLLVDRQSGEPRALSSAVLARAAKEAAEDVGAAPVAAPGSGSAPAPEDERFEKELHGQQIEFATQPHADMASLAADIVRWRTEAAQHAGDLGATVAALATSPLPASPSVNVGSRYQWMEEEFGLTTQEQLTCGCHVHVAVESDEEGVAVVDRIRPWLAVLVALSSNSPFWQGQDSQYSSYRSRVWGRWPMAGPTEIFGSAARYEEQVGAMVASGVLRDPGMVYFDARLSHRYPTVEIRVADVCLEATTTVLVAALARALVETAAREWRAGTPPLGHGVSLLRLAAWRAARSGLDDTLLDPLTMRPAASARVVDALLDHVTDALADAGDLALVREHMAGLLERGTGARVQRELLDRTGSLGAVVAECARRTLA</sequence>
<dbReference type="GO" id="GO:0004357">
    <property type="term" value="F:glutamate-cysteine ligase activity"/>
    <property type="evidence" value="ECO:0007669"/>
    <property type="project" value="UniProtKB-EC"/>
</dbReference>
<dbReference type="PANTHER" id="PTHR36510">
    <property type="entry name" value="GLUTAMATE--CYSTEINE LIGASE 2-RELATED"/>
    <property type="match status" value="1"/>
</dbReference>
<keyword evidence="2 5" id="KW-0547">Nucleotide-binding</keyword>
<keyword evidence="8" id="KW-1185">Reference proteome</keyword>
<reference evidence="7 8" key="1">
    <citation type="submission" date="2013-02" db="EMBL/GenBank/DDBJ databases">
        <title>Draft Genome Sequence of Streptomyces aurantiacus, Which Produces Setomimycin.</title>
        <authorList>
            <person name="Gruening B.A."/>
            <person name="Praeg A."/>
            <person name="Erxleben A."/>
            <person name="Guenther S."/>
            <person name="Mueller M."/>
        </authorList>
    </citation>
    <scope>NUCLEOTIDE SEQUENCE [LARGE SCALE GENOMIC DNA]</scope>
    <source>
        <strain evidence="7 8">JA 4570</strain>
    </source>
</reference>
<dbReference type="AlphaFoldDB" id="S3ZBU5"/>
<dbReference type="InterPro" id="IPR011793">
    <property type="entry name" value="YbdK"/>
</dbReference>
<keyword evidence="3 5" id="KW-0067">ATP-binding</keyword>
<evidence type="ECO:0000256" key="6">
    <source>
        <dbReference type="SAM" id="MobiDB-lite"/>
    </source>
</evidence>
<comment type="function">
    <text evidence="5">ATP-dependent carboxylate-amine ligase which exhibits weak glutamate--cysteine ligase activity.</text>
</comment>
<organism evidence="7 8">
    <name type="scientific">Streptomyces aurantiacus JA 4570</name>
    <dbReference type="NCBI Taxonomy" id="1286094"/>
    <lineage>
        <taxon>Bacteria</taxon>
        <taxon>Bacillati</taxon>
        <taxon>Actinomycetota</taxon>
        <taxon>Actinomycetes</taxon>
        <taxon>Kitasatosporales</taxon>
        <taxon>Streptomycetaceae</taxon>
        <taxon>Streptomyces</taxon>
        <taxon>Streptomyces aurantiacus group</taxon>
    </lineage>
</organism>
<evidence type="ECO:0000313" key="8">
    <source>
        <dbReference type="Proteomes" id="UP000014629"/>
    </source>
</evidence>
<accession>S3ZBU5</accession>
<name>S3ZBU5_9ACTN</name>
<keyword evidence="1 5" id="KW-0436">Ligase</keyword>
<dbReference type="Gene3D" id="3.30.590.20">
    <property type="match status" value="1"/>
</dbReference>
<dbReference type="GO" id="GO:0042398">
    <property type="term" value="P:modified amino acid biosynthetic process"/>
    <property type="evidence" value="ECO:0007669"/>
    <property type="project" value="InterPro"/>
</dbReference>
<evidence type="ECO:0000313" key="7">
    <source>
        <dbReference type="EMBL" id="EPH41171.1"/>
    </source>
</evidence>
<feature type="region of interest" description="Disordered" evidence="6">
    <location>
        <begin position="32"/>
        <end position="52"/>
    </location>
</feature>
<evidence type="ECO:0000256" key="4">
    <source>
        <dbReference type="ARBA" id="ARBA00048819"/>
    </source>
</evidence>
<evidence type="ECO:0000256" key="2">
    <source>
        <dbReference type="ARBA" id="ARBA00022741"/>
    </source>
</evidence>
<dbReference type="HAMAP" id="MF_01609">
    <property type="entry name" value="Glu_cys_ligase_2"/>
    <property type="match status" value="1"/>
</dbReference>
<dbReference type="InterPro" id="IPR050141">
    <property type="entry name" value="GCL_type2/YbdK_subfam"/>
</dbReference>
<dbReference type="NCBIfam" id="NF010041">
    <property type="entry name" value="PRK13517.1-1"/>
    <property type="match status" value="1"/>
</dbReference>
<evidence type="ECO:0000256" key="1">
    <source>
        <dbReference type="ARBA" id="ARBA00022598"/>
    </source>
</evidence>